<organism evidence="1">
    <name type="scientific">Zea mays</name>
    <name type="common">Maize</name>
    <dbReference type="NCBI Taxonomy" id="4577"/>
    <lineage>
        <taxon>Eukaryota</taxon>
        <taxon>Viridiplantae</taxon>
        <taxon>Streptophyta</taxon>
        <taxon>Embryophyta</taxon>
        <taxon>Tracheophyta</taxon>
        <taxon>Spermatophyta</taxon>
        <taxon>Magnoliopsida</taxon>
        <taxon>Liliopsida</taxon>
        <taxon>Poales</taxon>
        <taxon>Poaceae</taxon>
        <taxon>PACMAD clade</taxon>
        <taxon>Panicoideae</taxon>
        <taxon>Andropogonodae</taxon>
        <taxon>Andropogoneae</taxon>
        <taxon>Tripsacinae</taxon>
        <taxon>Zea</taxon>
    </lineage>
</organism>
<protein>
    <submittedName>
        <fullName evidence="1">Uncharacterized protein</fullName>
    </submittedName>
</protein>
<evidence type="ECO:0000313" key="1">
    <source>
        <dbReference type="EMBL" id="ACR36378.1"/>
    </source>
</evidence>
<accession>C4J5C8</accession>
<dbReference type="EMBL" id="BT086025">
    <property type="protein sequence ID" value="ACR36378.1"/>
    <property type="molecule type" value="mRNA"/>
</dbReference>
<dbReference type="AlphaFoldDB" id="C4J5C8"/>
<reference evidence="1" key="1">
    <citation type="journal article" date="2009" name="PLoS Genet.">
        <title>Sequencing, mapping, and analysis of 27,455 maize full-length cDNAs.</title>
        <authorList>
            <person name="Soderlund C."/>
            <person name="Descour A."/>
            <person name="Kudrna D."/>
            <person name="Bomhoff M."/>
            <person name="Boyd L."/>
            <person name="Currie J."/>
            <person name="Angelova A."/>
            <person name="Collura K."/>
            <person name="Wissotski M."/>
            <person name="Ashley E."/>
            <person name="Morrow D."/>
            <person name="Fernandes J."/>
            <person name="Walbot V."/>
            <person name="Yu Y."/>
        </authorList>
    </citation>
    <scope>NUCLEOTIDE SEQUENCE</scope>
    <source>
        <strain evidence="1">B73</strain>
    </source>
</reference>
<proteinExistence type="evidence at transcript level"/>
<reference evidence="1" key="2">
    <citation type="submission" date="2012-06" db="EMBL/GenBank/DDBJ databases">
        <authorList>
            <person name="Yu Y."/>
            <person name="Currie J."/>
            <person name="Lomeli R."/>
            <person name="Angelova A."/>
            <person name="Collura K."/>
            <person name="Wissotski M."/>
            <person name="Campos D."/>
            <person name="Kudrna D."/>
            <person name="Golser W."/>
            <person name="Ashely E."/>
            <person name="Descour A."/>
            <person name="Fernandes J."/>
            <person name="Soderlund C."/>
            <person name="Walbot V."/>
        </authorList>
    </citation>
    <scope>NUCLEOTIDE SEQUENCE</scope>
    <source>
        <strain evidence="1">B73</strain>
    </source>
</reference>
<name>C4J5C8_MAIZE</name>
<sequence>MHAMHADTATKQTSADALIFSSSSFFFFPAALALARVCDGRSSR</sequence>